<dbReference type="Gene3D" id="3.10.310.30">
    <property type="match status" value="1"/>
</dbReference>
<evidence type="ECO:0000313" key="4">
    <source>
        <dbReference type="Proteomes" id="UP000444980"/>
    </source>
</evidence>
<dbReference type="AlphaFoldDB" id="A0A7I9UXI6"/>
<dbReference type="InterPro" id="IPR051319">
    <property type="entry name" value="Oligoribo/pAp-PDE_c-di-AMP_PDE"/>
</dbReference>
<dbReference type="EMBL" id="BJOU01000001">
    <property type="protein sequence ID" value="GED97663.1"/>
    <property type="molecule type" value="Genomic_DNA"/>
</dbReference>
<dbReference type="Gene3D" id="3.90.1640.10">
    <property type="entry name" value="inorganic pyrophosphatase (n-terminal core)"/>
    <property type="match status" value="1"/>
</dbReference>
<dbReference type="Proteomes" id="UP000444980">
    <property type="component" value="Unassembled WGS sequence"/>
</dbReference>
<accession>A0A7I9UXI6</accession>
<feature type="domain" description="DHHA1" evidence="2">
    <location>
        <begin position="239"/>
        <end position="317"/>
    </location>
</feature>
<protein>
    <recommendedName>
        <fullName evidence="5">Phosphoesterase</fullName>
    </recommendedName>
</protein>
<comment type="caution">
    <text evidence="3">The sequence shown here is derived from an EMBL/GenBank/DDBJ whole genome shotgun (WGS) entry which is preliminary data.</text>
</comment>
<name>A0A7I9UXI6_9ACTN</name>
<evidence type="ECO:0000259" key="2">
    <source>
        <dbReference type="Pfam" id="PF02272"/>
    </source>
</evidence>
<gene>
    <name evidence="3" type="ORF">nbrc107697_17020</name>
</gene>
<keyword evidence="4" id="KW-1185">Reference proteome</keyword>
<dbReference type="InterPro" id="IPR003156">
    <property type="entry name" value="DHHA1_dom"/>
</dbReference>
<sequence>MTSATAAGVAALLRDAAAVTILCHVRPDPDTLGSGLALGQALVALGKTVEVAYPGVLPLPATMAGMPGGELLVDAASVTGHPVAVAVDAATQGRLEELGAVFEAAPTRIVVDHHVSNGGFGSVDLIDPTSDCTASLVLQIVDELGVELTEPIATCIYAGLVTDTGSFRWARPASFRIAARLLEVGVDGARWSRQLLDTHPFAWLQVAGEVLGDAQLVESACGGAGLVYATVPHRLLSSMAWDESESLIDLVRTAGDAEVAAVFKESEPGRWNVSLRSRTDVDVTTIAGGFGGGGHVRAAGYSASGTADEVVAALLAAAQ</sequence>
<dbReference type="InterPro" id="IPR038763">
    <property type="entry name" value="DHH_sf"/>
</dbReference>
<dbReference type="GO" id="GO:0003676">
    <property type="term" value="F:nucleic acid binding"/>
    <property type="evidence" value="ECO:0007669"/>
    <property type="project" value="InterPro"/>
</dbReference>
<dbReference type="SUPFAM" id="SSF64182">
    <property type="entry name" value="DHH phosphoesterases"/>
    <property type="match status" value="1"/>
</dbReference>
<evidence type="ECO:0008006" key="5">
    <source>
        <dbReference type="Google" id="ProtNLM"/>
    </source>
</evidence>
<dbReference type="RefSeq" id="WP_161926960.1">
    <property type="nucleotide sequence ID" value="NZ_BJOU01000001.1"/>
</dbReference>
<dbReference type="Pfam" id="PF01368">
    <property type="entry name" value="DHH"/>
    <property type="match status" value="1"/>
</dbReference>
<proteinExistence type="predicted"/>
<dbReference type="OrthoDB" id="9803668at2"/>
<dbReference type="PANTHER" id="PTHR47618:SF1">
    <property type="entry name" value="BIFUNCTIONAL OLIGORIBONUCLEASE AND PAP PHOSPHATASE NRNA"/>
    <property type="match status" value="1"/>
</dbReference>
<dbReference type="PANTHER" id="PTHR47618">
    <property type="entry name" value="BIFUNCTIONAL OLIGORIBONUCLEASE AND PAP PHOSPHATASE NRNA"/>
    <property type="match status" value="1"/>
</dbReference>
<organism evidence="3 4">
    <name type="scientific">Gordonia crocea</name>
    <dbReference type="NCBI Taxonomy" id="589162"/>
    <lineage>
        <taxon>Bacteria</taxon>
        <taxon>Bacillati</taxon>
        <taxon>Actinomycetota</taxon>
        <taxon>Actinomycetes</taxon>
        <taxon>Mycobacteriales</taxon>
        <taxon>Gordoniaceae</taxon>
        <taxon>Gordonia</taxon>
    </lineage>
</organism>
<feature type="domain" description="DDH" evidence="1">
    <location>
        <begin position="19"/>
        <end position="159"/>
    </location>
</feature>
<dbReference type="InterPro" id="IPR001667">
    <property type="entry name" value="DDH_dom"/>
</dbReference>
<reference evidence="4" key="1">
    <citation type="submission" date="2019-06" db="EMBL/GenBank/DDBJ databases">
        <title>Gordonia isolated from sludge of a wastewater treatment plant.</title>
        <authorList>
            <person name="Tamura T."/>
            <person name="Aoyama K."/>
            <person name="Kang Y."/>
            <person name="Saito S."/>
            <person name="Akiyama N."/>
            <person name="Yazawa K."/>
            <person name="Gonoi T."/>
            <person name="Mikami Y."/>
        </authorList>
    </citation>
    <scope>NUCLEOTIDE SEQUENCE [LARGE SCALE GENOMIC DNA]</scope>
    <source>
        <strain evidence="4">NBRC 107697</strain>
    </source>
</reference>
<dbReference type="Pfam" id="PF02272">
    <property type="entry name" value="DHHA1"/>
    <property type="match status" value="1"/>
</dbReference>
<evidence type="ECO:0000259" key="1">
    <source>
        <dbReference type="Pfam" id="PF01368"/>
    </source>
</evidence>
<evidence type="ECO:0000313" key="3">
    <source>
        <dbReference type="EMBL" id="GED97663.1"/>
    </source>
</evidence>